<feature type="compositionally biased region" description="Low complexity" evidence="1">
    <location>
        <begin position="52"/>
        <end position="66"/>
    </location>
</feature>
<name>A0A9W9TF29_9EURO</name>
<keyword evidence="3" id="KW-1185">Reference proteome</keyword>
<dbReference type="RefSeq" id="XP_058327138.1">
    <property type="nucleotide sequence ID" value="XM_058478808.1"/>
</dbReference>
<reference evidence="2" key="2">
    <citation type="journal article" date="2023" name="IMA Fungus">
        <title>Comparative genomic study of the Penicillium genus elucidates a diverse pangenome and 15 lateral gene transfer events.</title>
        <authorList>
            <person name="Petersen C."/>
            <person name="Sorensen T."/>
            <person name="Nielsen M.R."/>
            <person name="Sondergaard T.E."/>
            <person name="Sorensen J.L."/>
            <person name="Fitzpatrick D.A."/>
            <person name="Frisvad J.C."/>
            <person name="Nielsen K.L."/>
        </authorList>
    </citation>
    <scope>NUCLEOTIDE SEQUENCE</scope>
    <source>
        <strain evidence="2">IBT 19713</strain>
    </source>
</reference>
<evidence type="ECO:0000313" key="2">
    <source>
        <dbReference type="EMBL" id="KAJ5220308.1"/>
    </source>
</evidence>
<sequence length="198" mass="21699">MPLEPPTKYLFTHDPVTLNGSVPEKRKSSGRPRPLPVSLKAGYPRSCPGRPPSRTSSIGSSCSGASYPPRAGKRKRVIIPVSSLDLISQLNEEVEDVSLEPFVPHFSVGKPQLHNGSNSSFHVETSSHMNAEHQVQPTRVYEAHTISDSNHDSQSFLPSKSLCATSEDHVYAEVIHWLNDIPEPLGSTSPIFNGIDWP</sequence>
<dbReference type="GeneID" id="83206111"/>
<gene>
    <name evidence="2" type="ORF">N7468_009512</name>
</gene>
<evidence type="ECO:0000256" key="1">
    <source>
        <dbReference type="SAM" id="MobiDB-lite"/>
    </source>
</evidence>
<evidence type="ECO:0000313" key="3">
    <source>
        <dbReference type="Proteomes" id="UP001150941"/>
    </source>
</evidence>
<protein>
    <submittedName>
        <fullName evidence="2">Uncharacterized protein</fullName>
    </submittedName>
</protein>
<comment type="caution">
    <text evidence="2">The sequence shown here is derived from an EMBL/GenBank/DDBJ whole genome shotgun (WGS) entry which is preliminary data.</text>
</comment>
<dbReference type="AlphaFoldDB" id="A0A9W9TF29"/>
<organism evidence="2 3">
    <name type="scientific">Penicillium chermesinum</name>
    <dbReference type="NCBI Taxonomy" id="63820"/>
    <lineage>
        <taxon>Eukaryota</taxon>
        <taxon>Fungi</taxon>
        <taxon>Dikarya</taxon>
        <taxon>Ascomycota</taxon>
        <taxon>Pezizomycotina</taxon>
        <taxon>Eurotiomycetes</taxon>
        <taxon>Eurotiomycetidae</taxon>
        <taxon>Eurotiales</taxon>
        <taxon>Aspergillaceae</taxon>
        <taxon>Penicillium</taxon>
    </lineage>
</organism>
<proteinExistence type="predicted"/>
<dbReference type="Proteomes" id="UP001150941">
    <property type="component" value="Unassembled WGS sequence"/>
</dbReference>
<reference evidence="2" key="1">
    <citation type="submission" date="2022-11" db="EMBL/GenBank/DDBJ databases">
        <authorList>
            <person name="Petersen C."/>
        </authorList>
    </citation>
    <scope>NUCLEOTIDE SEQUENCE</scope>
    <source>
        <strain evidence="2">IBT 19713</strain>
    </source>
</reference>
<accession>A0A9W9TF29</accession>
<dbReference type="EMBL" id="JAPQKS010000007">
    <property type="protein sequence ID" value="KAJ5220308.1"/>
    <property type="molecule type" value="Genomic_DNA"/>
</dbReference>
<feature type="region of interest" description="Disordered" evidence="1">
    <location>
        <begin position="1"/>
        <end position="70"/>
    </location>
</feature>